<feature type="binding site" evidence="15">
    <location>
        <position position="594"/>
    </location>
    <ligand>
        <name>ATP</name>
        <dbReference type="ChEBI" id="CHEBI:30616"/>
    </ligand>
</feature>
<dbReference type="VEuPathDB" id="FungiDB:BON22_2237"/>
<dbReference type="Pfam" id="PF13246">
    <property type="entry name" value="Cation_ATPase"/>
    <property type="match status" value="1"/>
</dbReference>
<dbReference type="PRINTS" id="PR00119">
    <property type="entry name" value="CATATPASE"/>
</dbReference>
<evidence type="ECO:0000256" key="7">
    <source>
        <dbReference type="ARBA" id="ARBA00022840"/>
    </source>
</evidence>
<dbReference type="SUPFAM" id="SSF81653">
    <property type="entry name" value="Calcium ATPase, transduction domain A"/>
    <property type="match status" value="1"/>
</dbReference>
<comment type="catalytic activity">
    <reaction evidence="13">
        <text>a 1,2-diacyl-sn-glycero-3-phosphoethanolamine(out) + ATP + H2O = a 1,2-diacyl-sn-glycero-3-phosphoethanolamine(in) + ADP + phosphate + H(+)</text>
        <dbReference type="Rhea" id="RHEA:66132"/>
        <dbReference type="ChEBI" id="CHEBI:15377"/>
        <dbReference type="ChEBI" id="CHEBI:15378"/>
        <dbReference type="ChEBI" id="CHEBI:30616"/>
        <dbReference type="ChEBI" id="CHEBI:43474"/>
        <dbReference type="ChEBI" id="CHEBI:64612"/>
        <dbReference type="ChEBI" id="CHEBI:456216"/>
    </reaction>
    <physiologicalReaction direction="left-to-right" evidence="13">
        <dbReference type="Rhea" id="RHEA:66133"/>
    </physiologicalReaction>
</comment>
<keyword evidence="5 16" id="KW-0479">Metal-binding</keyword>
<feature type="domain" description="P-type ATPase N-terminal" evidence="20">
    <location>
        <begin position="166"/>
        <end position="223"/>
    </location>
</feature>
<feature type="transmembrane region" description="Helical" evidence="17">
    <location>
        <begin position="1322"/>
        <end position="1339"/>
    </location>
</feature>
<dbReference type="GO" id="GO:0005524">
    <property type="term" value="F:ATP binding"/>
    <property type="evidence" value="ECO:0007669"/>
    <property type="project" value="UniProtKB-UniRule"/>
</dbReference>
<comment type="subcellular location">
    <subcellularLocation>
        <location evidence="2">Endomembrane system</location>
    </subcellularLocation>
    <subcellularLocation>
        <location evidence="1 17">Membrane</location>
        <topology evidence="1 17">Multi-pass membrane protein</topology>
    </subcellularLocation>
</comment>
<evidence type="ECO:0000256" key="6">
    <source>
        <dbReference type="ARBA" id="ARBA00022741"/>
    </source>
</evidence>
<evidence type="ECO:0000259" key="20">
    <source>
        <dbReference type="Pfam" id="PF16209"/>
    </source>
</evidence>
<keyword evidence="24" id="KW-1185">Reference proteome</keyword>
<feature type="binding site" evidence="15">
    <location>
        <position position="1123"/>
    </location>
    <ligand>
        <name>ATP</name>
        <dbReference type="ChEBI" id="CHEBI:30616"/>
    </ligand>
</feature>
<dbReference type="Pfam" id="PF00122">
    <property type="entry name" value="E1-E2_ATPase"/>
    <property type="match status" value="1"/>
</dbReference>
<feature type="binding site" evidence="15">
    <location>
        <position position="739"/>
    </location>
    <ligand>
        <name>ATP</name>
        <dbReference type="ChEBI" id="CHEBI:30616"/>
    </ligand>
</feature>
<protein>
    <recommendedName>
        <fullName evidence="17">Phospholipid-transporting ATPase</fullName>
        <ecNumber evidence="17">7.6.2.1</ecNumber>
    </recommendedName>
</protein>
<dbReference type="InterPro" id="IPR006539">
    <property type="entry name" value="P-type_ATPase_IV"/>
</dbReference>
<feature type="compositionally biased region" description="Polar residues" evidence="18">
    <location>
        <begin position="68"/>
        <end position="77"/>
    </location>
</feature>
<comment type="catalytic activity">
    <reaction evidence="12 17">
        <text>ATP + H2O + phospholipidSide 1 = ADP + phosphate + phospholipidSide 2.</text>
        <dbReference type="EC" id="7.6.2.1"/>
    </reaction>
</comment>
<dbReference type="InterPro" id="IPR001757">
    <property type="entry name" value="P_typ_ATPase"/>
</dbReference>
<feature type="region of interest" description="Disordered" evidence="18">
    <location>
        <begin position="629"/>
        <end position="652"/>
    </location>
</feature>
<feature type="transmembrane region" description="Helical" evidence="17">
    <location>
        <begin position="217"/>
        <end position="235"/>
    </location>
</feature>
<dbReference type="EMBL" id="LK052890">
    <property type="protein sequence ID" value="CDR40459.1"/>
    <property type="molecule type" value="Genomic_DNA"/>
</dbReference>
<dbReference type="FunFam" id="3.40.50.1000:FF:000172">
    <property type="entry name" value="Phospholipid-transporting ATPase"/>
    <property type="match status" value="1"/>
</dbReference>
<feature type="domain" description="P-type ATPase C-terminal" evidence="21">
    <location>
        <begin position="1176"/>
        <end position="1427"/>
    </location>
</feature>
<keyword evidence="4 17" id="KW-0812">Transmembrane</keyword>
<dbReference type="SUPFAM" id="SSF81660">
    <property type="entry name" value="Metal cation-transporting ATPase, ATP-binding domain N"/>
    <property type="match status" value="1"/>
</dbReference>
<dbReference type="Pfam" id="PF16209">
    <property type="entry name" value="PhoLip_ATPase_N"/>
    <property type="match status" value="1"/>
</dbReference>
<dbReference type="SUPFAM" id="SSF81665">
    <property type="entry name" value="Calcium ATPase, transmembrane domain M"/>
    <property type="match status" value="1"/>
</dbReference>
<feature type="binding site" evidence="15">
    <location>
        <position position="1153"/>
    </location>
    <ligand>
        <name>ATP</name>
        <dbReference type="ChEBI" id="CHEBI:30616"/>
    </ligand>
</feature>
<evidence type="ECO:0000259" key="19">
    <source>
        <dbReference type="Pfam" id="PF00122"/>
    </source>
</evidence>
<dbReference type="NCBIfam" id="TIGR01494">
    <property type="entry name" value="ATPase_P-type"/>
    <property type="match status" value="2"/>
</dbReference>
<dbReference type="OMA" id="GWFLWNI"/>
<dbReference type="GO" id="GO:0000287">
    <property type="term" value="F:magnesium ion binding"/>
    <property type="evidence" value="ECO:0007669"/>
    <property type="project" value="UniProtKB-UniRule"/>
</dbReference>
<proteinExistence type="inferred from homology"/>
<evidence type="ECO:0000313" key="24">
    <source>
        <dbReference type="Proteomes" id="UP000189513"/>
    </source>
</evidence>
<dbReference type="Pfam" id="PF00702">
    <property type="entry name" value="Hydrolase"/>
    <property type="match status" value="1"/>
</dbReference>
<evidence type="ECO:0000313" key="22">
    <source>
        <dbReference type="EMBL" id="CDR40459.1"/>
    </source>
</evidence>
<dbReference type="GO" id="GO:0032456">
    <property type="term" value="P:endocytic recycling"/>
    <property type="evidence" value="ECO:0007669"/>
    <property type="project" value="TreeGrafter"/>
</dbReference>
<feature type="binding site" evidence="15">
    <location>
        <position position="1036"/>
    </location>
    <ligand>
        <name>ATP</name>
        <dbReference type="ChEBI" id="CHEBI:30616"/>
    </ligand>
</feature>
<dbReference type="GO" id="GO:0140346">
    <property type="term" value="F:phosphatidylserine flippase activity"/>
    <property type="evidence" value="ECO:0007669"/>
    <property type="project" value="UniProtKB-ARBA"/>
</dbReference>
<evidence type="ECO:0000256" key="5">
    <source>
        <dbReference type="ARBA" id="ARBA00022723"/>
    </source>
</evidence>
<evidence type="ECO:0000256" key="12">
    <source>
        <dbReference type="ARBA" id="ARBA00034036"/>
    </source>
</evidence>
<dbReference type="GO" id="GO:0005886">
    <property type="term" value="C:plasma membrane"/>
    <property type="evidence" value="ECO:0007669"/>
    <property type="project" value="TreeGrafter"/>
</dbReference>
<feature type="binding site" evidence="15">
    <location>
        <position position="955"/>
    </location>
    <ligand>
        <name>ATP</name>
        <dbReference type="ChEBI" id="CHEBI:30616"/>
    </ligand>
</feature>
<feature type="binding site" evidence="15">
    <location>
        <position position="810"/>
    </location>
    <ligand>
        <name>ATP</name>
        <dbReference type="ChEBI" id="CHEBI:30616"/>
    </ligand>
</feature>
<dbReference type="GO" id="GO:0016887">
    <property type="term" value="F:ATP hydrolysis activity"/>
    <property type="evidence" value="ECO:0007669"/>
    <property type="project" value="InterPro"/>
</dbReference>
<dbReference type="InterPro" id="IPR032630">
    <property type="entry name" value="P_typ_ATPase_c"/>
</dbReference>
<keyword evidence="8 16" id="KW-0460">Magnesium</keyword>
<feature type="transmembrane region" description="Helical" evidence="17">
    <location>
        <begin position="479"/>
        <end position="501"/>
    </location>
</feature>
<evidence type="ECO:0000256" key="4">
    <source>
        <dbReference type="ARBA" id="ARBA00022692"/>
    </source>
</evidence>
<dbReference type="InterPro" id="IPR018303">
    <property type="entry name" value="ATPase_P-typ_P_site"/>
</dbReference>
<feature type="binding site" evidence="15">
    <location>
        <position position="1037"/>
    </location>
    <ligand>
        <name>ATP</name>
        <dbReference type="ChEBI" id="CHEBI:30616"/>
    </ligand>
</feature>
<dbReference type="Pfam" id="PF16212">
    <property type="entry name" value="PhoLip_ATPase_C"/>
    <property type="match status" value="1"/>
</dbReference>
<dbReference type="PANTHER" id="PTHR24092:SF174">
    <property type="entry name" value="PHOSPHOLIPID-TRANSPORTING ATPASE DNF3-RELATED"/>
    <property type="match status" value="1"/>
</dbReference>
<dbReference type="Gene3D" id="2.70.150.10">
    <property type="entry name" value="Calcium-transporting ATPase, cytoplasmic transduction domain A"/>
    <property type="match status" value="1"/>
</dbReference>
<dbReference type="NCBIfam" id="TIGR01652">
    <property type="entry name" value="ATPase-Plipid"/>
    <property type="match status" value="2"/>
</dbReference>
<evidence type="ECO:0000256" key="13">
    <source>
        <dbReference type="ARBA" id="ARBA00049128"/>
    </source>
</evidence>
<dbReference type="SUPFAM" id="SSF56784">
    <property type="entry name" value="HAD-like"/>
    <property type="match status" value="1"/>
</dbReference>
<dbReference type="InterPro" id="IPR023214">
    <property type="entry name" value="HAD_sf"/>
</dbReference>
<keyword evidence="7 15" id="KW-0067">ATP-binding</keyword>
<feature type="binding site" evidence="16">
    <location>
        <position position="592"/>
    </location>
    <ligand>
        <name>Mg(2+)</name>
        <dbReference type="ChEBI" id="CHEBI:18420"/>
    </ligand>
</feature>
<dbReference type="PROSITE" id="PS00154">
    <property type="entry name" value="ATPASE_E1_E2"/>
    <property type="match status" value="1"/>
</dbReference>
<organism evidence="22">
    <name type="scientific">Cyberlindnera fabianii</name>
    <name type="common">Yeast</name>
    <name type="synonym">Hansenula fabianii</name>
    <dbReference type="NCBI Taxonomy" id="36022"/>
    <lineage>
        <taxon>Eukaryota</taxon>
        <taxon>Fungi</taxon>
        <taxon>Dikarya</taxon>
        <taxon>Ascomycota</taxon>
        <taxon>Saccharomycotina</taxon>
        <taxon>Saccharomycetes</taxon>
        <taxon>Phaffomycetales</taxon>
        <taxon>Phaffomycetaceae</taxon>
        <taxon>Cyberlindnera</taxon>
    </lineage>
</organism>
<evidence type="ECO:0000256" key="1">
    <source>
        <dbReference type="ARBA" id="ARBA00004141"/>
    </source>
</evidence>
<keyword evidence="6 15" id="KW-0547">Nucleotide-binding</keyword>
<keyword evidence="11 17" id="KW-0472">Membrane</keyword>
<comment type="cofactor">
    <cofactor evidence="16">
        <name>Mg(2+)</name>
        <dbReference type="ChEBI" id="CHEBI:18420"/>
    </cofactor>
</comment>
<dbReference type="Gene3D" id="3.40.50.1000">
    <property type="entry name" value="HAD superfamily/HAD-like"/>
    <property type="match status" value="1"/>
</dbReference>
<feature type="binding site" evidence="15">
    <location>
        <position position="1154"/>
    </location>
    <ligand>
        <name>ATP</name>
        <dbReference type="ChEBI" id="CHEBI:30616"/>
    </ligand>
</feature>
<evidence type="ECO:0000256" key="3">
    <source>
        <dbReference type="ARBA" id="ARBA00008109"/>
    </source>
</evidence>
<evidence type="ECO:0000256" key="11">
    <source>
        <dbReference type="ARBA" id="ARBA00023136"/>
    </source>
</evidence>
<evidence type="ECO:0000256" key="17">
    <source>
        <dbReference type="RuleBase" id="RU362033"/>
    </source>
</evidence>
<dbReference type="PANTHER" id="PTHR24092">
    <property type="entry name" value="PROBABLE PHOSPHOLIPID-TRANSPORTING ATPASE"/>
    <property type="match status" value="1"/>
</dbReference>
<feature type="region of interest" description="Disordered" evidence="18">
    <location>
        <begin position="1476"/>
        <end position="1501"/>
    </location>
</feature>
<feature type="binding site" evidence="16">
    <location>
        <position position="1154"/>
    </location>
    <ligand>
        <name>Mg(2+)</name>
        <dbReference type="ChEBI" id="CHEBI:18420"/>
    </ligand>
</feature>
<name>A0A061AYL4_CYBFA</name>
<comment type="similarity">
    <text evidence="3 17">Belongs to the cation transport ATPase (P-type) (TC 3.A.3) family. Type IV subfamily.</text>
</comment>
<dbReference type="InterPro" id="IPR032631">
    <property type="entry name" value="P-type_ATPase_N"/>
</dbReference>
<dbReference type="Proteomes" id="UP000189513">
    <property type="component" value="Unassembled WGS sequence"/>
</dbReference>
<dbReference type="GO" id="GO:0005802">
    <property type="term" value="C:trans-Golgi network"/>
    <property type="evidence" value="ECO:0007669"/>
    <property type="project" value="TreeGrafter"/>
</dbReference>
<dbReference type="OrthoDB" id="377733at2759"/>
<evidence type="ECO:0000256" key="15">
    <source>
        <dbReference type="PIRSR" id="PIRSR606539-2"/>
    </source>
</evidence>
<evidence type="ECO:0000256" key="16">
    <source>
        <dbReference type="PIRSR" id="PIRSR606539-3"/>
    </source>
</evidence>
<feature type="compositionally biased region" description="Low complexity" evidence="18">
    <location>
        <begin position="78"/>
        <end position="91"/>
    </location>
</feature>
<dbReference type="Gene3D" id="3.40.1110.10">
    <property type="entry name" value="Calcium-transporting ATPase, cytoplasmic domain N"/>
    <property type="match status" value="1"/>
</dbReference>
<dbReference type="GO" id="GO:0006892">
    <property type="term" value="P:post-Golgi vesicle-mediated transport"/>
    <property type="evidence" value="ECO:0007669"/>
    <property type="project" value="TreeGrafter"/>
</dbReference>
<evidence type="ECO:0000256" key="2">
    <source>
        <dbReference type="ARBA" id="ARBA00004308"/>
    </source>
</evidence>
<dbReference type="InterPro" id="IPR023299">
    <property type="entry name" value="ATPase_P-typ_cyto_dom_N"/>
</dbReference>
<feature type="binding site" evidence="16">
    <location>
        <position position="594"/>
    </location>
    <ligand>
        <name>Mg(2+)</name>
        <dbReference type="ChEBI" id="CHEBI:18420"/>
    </ligand>
</feature>
<evidence type="ECO:0000256" key="18">
    <source>
        <dbReference type="SAM" id="MobiDB-lite"/>
    </source>
</evidence>
<reference evidence="24" key="2">
    <citation type="journal article" date="2017" name="Genome Announc.">
        <title>Genome sequences of Cyberlindnera fabianii 65, Pichia kudriavzevii 129, and Saccharomyces cerevisiae 131 isolated from fermented masau fruits in Zimbabwe.</title>
        <authorList>
            <person name="van Rijswijck I.M.H."/>
            <person name="Derks M.F.L."/>
            <person name="Abee T."/>
            <person name="de Ridder D."/>
            <person name="Smid E.J."/>
        </authorList>
    </citation>
    <scope>NUCLEOTIDE SEQUENCE [LARGE SCALE GENOMIC DNA]</scope>
    <source>
        <strain evidence="24">65</strain>
    </source>
</reference>
<reference evidence="23" key="3">
    <citation type="submission" date="2017-01" db="EMBL/GenBank/DDBJ databases">
        <authorList>
            <person name="Mah S.A."/>
            <person name="Swanson W.J."/>
            <person name="Moy G.W."/>
            <person name="Vacquier V.D."/>
        </authorList>
    </citation>
    <scope>NUCLEOTIDE SEQUENCE [LARGE SCALE GENOMIC DNA]</scope>
    <source>
        <strain evidence="23">65</strain>
    </source>
</reference>
<feature type="transmembrane region" description="Helical" evidence="17">
    <location>
        <begin position="1397"/>
        <end position="1417"/>
    </location>
</feature>
<feature type="binding site" evidence="15">
    <location>
        <position position="593"/>
    </location>
    <ligand>
        <name>ATP</name>
        <dbReference type="ChEBI" id="CHEBI:30616"/>
    </ligand>
</feature>
<feature type="binding site" evidence="15">
    <location>
        <position position="1129"/>
    </location>
    <ligand>
        <name>ATP</name>
        <dbReference type="ChEBI" id="CHEBI:30616"/>
    </ligand>
</feature>
<feature type="binding site" evidence="15">
    <location>
        <position position="787"/>
    </location>
    <ligand>
        <name>ATP</name>
        <dbReference type="ChEBI" id="CHEBI:30616"/>
    </ligand>
</feature>
<feature type="active site" description="4-aspartylphosphate intermediate" evidence="14">
    <location>
        <position position="592"/>
    </location>
</feature>
<evidence type="ECO:0000256" key="14">
    <source>
        <dbReference type="PIRSR" id="PIRSR606539-1"/>
    </source>
</evidence>
<accession>A0A061AYL4</accession>
<dbReference type="EMBL" id="MPUK01000003">
    <property type="protein sequence ID" value="ONH68278.1"/>
    <property type="molecule type" value="Genomic_DNA"/>
</dbReference>
<dbReference type="InterPro" id="IPR036412">
    <property type="entry name" value="HAD-like_sf"/>
</dbReference>
<evidence type="ECO:0000256" key="8">
    <source>
        <dbReference type="ARBA" id="ARBA00022842"/>
    </source>
</evidence>
<feature type="transmembrane region" description="Helical" evidence="17">
    <location>
        <begin position="1287"/>
        <end position="1310"/>
    </location>
</feature>
<evidence type="ECO:0000313" key="23">
    <source>
        <dbReference type="EMBL" id="ONH68278.1"/>
    </source>
</evidence>
<feature type="region of interest" description="Disordered" evidence="18">
    <location>
        <begin position="66"/>
        <end position="96"/>
    </location>
</feature>
<dbReference type="InterPro" id="IPR059000">
    <property type="entry name" value="ATPase_P-type_domA"/>
</dbReference>
<feature type="transmembrane region" description="Helical" evidence="17">
    <location>
        <begin position="1351"/>
        <end position="1375"/>
    </location>
</feature>
<dbReference type="InterPro" id="IPR008250">
    <property type="entry name" value="ATPase_P-typ_transduc_dom_A_sf"/>
</dbReference>
<feature type="domain" description="P-type ATPase A" evidence="19">
    <location>
        <begin position="326"/>
        <end position="461"/>
    </location>
</feature>
<dbReference type="STRING" id="36022.A0A061AYL4"/>
<gene>
    <name evidence="23" type="ORF">BON22_2237</name>
    <name evidence="22" type="ORF">CYFA0S_05e00782g</name>
</gene>
<keyword evidence="10 17" id="KW-1133">Transmembrane helix</keyword>
<feature type="binding site" evidence="15">
    <location>
        <position position="592"/>
    </location>
    <ligand>
        <name>ATP</name>
        <dbReference type="ChEBI" id="CHEBI:30616"/>
    </ligand>
</feature>
<evidence type="ECO:0000256" key="10">
    <source>
        <dbReference type="ARBA" id="ARBA00022989"/>
    </source>
</evidence>
<keyword evidence="9 17" id="KW-1278">Translocase</keyword>
<dbReference type="EC" id="7.6.2.1" evidence="17"/>
<evidence type="ECO:0000256" key="9">
    <source>
        <dbReference type="ARBA" id="ARBA00022967"/>
    </source>
</evidence>
<dbReference type="InterPro" id="IPR023298">
    <property type="entry name" value="ATPase_P-typ_TM_dom_sf"/>
</dbReference>
<evidence type="ECO:0000259" key="21">
    <source>
        <dbReference type="Pfam" id="PF16212"/>
    </source>
</evidence>
<feature type="binding site" evidence="16">
    <location>
        <position position="1150"/>
    </location>
    <ligand>
        <name>Mg(2+)</name>
        <dbReference type="ChEBI" id="CHEBI:18420"/>
    </ligand>
</feature>
<dbReference type="FunFam" id="3.40.1110.10:FF:000090">
    <property type="entry name" value="Phospholipid-transporting ATPase"/>
    <property type="match status" value="1"/>
</dbReference>
<reference evidence="22" key="1">
    <citation type="journal article" date="2014" name="Genome Announc.">
        <title>Genome sequence of the yeast Cyberlindnera fabianii (Hansenula fabianii).</title>
        <authorList>
            <person name="Freel K.C."/>
            <person name="Sarilar V."/>
            <person name="Neuveglise C."/>
            <person name="Devillers H."/>
            <person name="Friedrich A."/>
            <person name="Schacherer J."/>
        </authorList>
    </citation>
    <scope>NUCLEOTIDE SEQUENCE</scope>
    <source>
        <strain evidence="22">YJS4271</strain>
    </source>
</reference>
<feature type="binding site" evidence="15">
    <location>
        <position position="1035"/>
    </location>
    <ligand>
        <name>ATP</name>
        <dbReference type="ChEBI" id="CHEBI:30616"/>
    </ligand>
</feature>
<feature type="transmembrane region" description="Helical" evidence="17">
    <location>
        <begin position="521"/>
        <end position="544"/>
    </location>
</feature>
<sequence length="1555" mass="176386">MSGNEYPNTGRKRGYSLRTQLFFKNALKTEADVHADDPEMGITPDGPVEDRIELSNLNSSLNLLETTPEVSHQNNNRSSSDGSTSDDATSTNIRHGPMLRSYAGKRGRIQKRFTDMKNLVMNVRPYRKSKDGRKIPISVMKDFDTDEFPVTKSRTTHNTLLVDERYKKPYTDNVISSSRYSIYSFLPKQLYAQFSKLANAYFLTVSILQMIPSWSTTGTYTTIVPLLIFITISMLREGFDDWRRHLQDKKENGKFTRIITHKGHHTRSIDDDSDSHSLSRATSANSTMELASDFNTDTYTQHVSDELLEQPNTFTKENYLKQLGLKVSKVRWKDLRVGDIVKLQQDEPVPADFIILTSDGQNENEVFVETMDLDGETNLKSKLPHRKISAAINSAAGLKSFKGAVTIEDPNTDLYNFEGNIKMGDEIFPLGPDNIVYRGSIIRNTKNVVGLVVFTGEESKIRMNAIKNPRTKAPKLQRAINLIVAFMVLVVFSLSMFSFMAQRLYMHKYWDDAWYLYNQEAGVAPTIMSFIIMYNTLIPLSLYVTTEIIKVVQMLFLHWDIDMYHLPSNTPCEVRTATILEELGQVSYVFSDKTGTLTDNLMIFRKFSVAGTAWSHDLSQSTLEQAGVKKVTDSSTPRGSIDIRRSNTRYSGRPSLASALSNRSNQVHSSSPLSAPDTITPEIKTTIDLLTHIQHNPNTVFSKKAKFFILSLALCHTCLPKTVSEDTEEIEYQSSSPDELALVVAARDMGYVVYGKNHKNLTIRTYPDGMDEDPVDETYEVLNVVEFSSARKRMSIIVKFPDGRICMICKGADNIILERLRNTDLAKQKKDEVYRSTSIRKANEAQLVLHQRQSSDLNGIPRKSSQLSRHSLGVSSVNSHAQTIDDFVLNAQREQNEINEVAAESRKSLQLRDRQRYNITSIDDYIGNDKSVLNEGYVLEKTLEHIEEFSTEGLRTLLYCYKWLDKSEYDQWALDYASAKTSLVNRAKLIEEVGCRLEDGFELLGATAIEDKLQDGVADTIEKLRRAGIKLWMLTGDKRETAINIGYSCKLIKDYSSLVILDAADDDLTAKMTAAELEISSGSVAHCVVVIDGATLGNFEADQSMMSIFISLCTKTDSVICCRASPSQKALMVSNIRALDKSKVSLAIGDGANDIAMIQSADIGIGITGKEGLQAARSSDYSIAQFRYLQKLLLVHGRFNYIRTSKFVLATFYKELLFYLSQCIFQRNVMFTGTSLYEPWSLSMFNTLFTSLPVLCIGMFEKDLKPATLLAAPELYSKGRLHQGFNLRIFVGWMVVAASTSLLITFSGWYIWGFHALLDNSLYPMGTLNFTAIIFTINLKLQLLEQHNRTWLNAASILISCLGWLLWCCLLPGLYKEDTSKIYDVYKGFYWKFGKDITWWAATLITITMPLMFDTILQVFRHWFFPTEVDEFQVLEKNTEVRRNIELAAYDQMEQGWKWEKDETSIKRMYHNRKRKNTVTTDTELPPGAPSKVQKNSSTVTQDGYETEVLPSGQLVKRRIGETSMQKLGKKLRFTSRERDEDIDAIIEQRMRDLE</sequence>